<keyword evidence="2" id="KW-0539">Nucleus</keyword>
<dbReference type="InterPro" id="IPR005735">
    <property type="entry name" value="Znf_LSD1"/>
</dbReference>
<evidence type="ECO:0000256" key="3">
    <source>
        <dbReference type="SAM" id="MobiDB-lite"/>
    </source>
</evidence>
<dbReference type="InterPro" id="IPR040319">
    <property type="entry name" value="LSD1-like"/>
</dbReference>
<evidence type="ECO:0000259" key="4">
    <source>
        <dbReference type="Pfam" id="PF06943"/>
    </source>
</evidence>
<protein>
    <recommendedName>
        <fullName evidence="4">Zinc finger LSD1-type domain-containing protein</fullName>
    </recommendedName>
</protein>
<dbReference type="GO" id="GO:0005634">
    <property type="term" value="C:nucleus"/>
    <property type="evidence" value="ECO:0007669"/>
    <property type="project" value="UniProtKB-SubCell"/>
</dbReference>
<feature type="region of interest" description="Disordered" evidence="3">
    <location>
        <begin position="1"/>
        <end position="83"/>
    </location>
</feature>
<dbReference type="PANTHER" id="PTHR31747">
    <property type="entry name" value="PROTEIN LSD1"/>
    <property type="match status" value="1"/>
</dbReference>
<sequence length="316" mass="35190">MDEDRKQDIATEREEDDDGRRLDSNHHPRPRRKRLKPMTMREEKNGPPLDFTRRSEIPPSLPPDMARSSKQDDIDDDEDGPPPGWEFSTLVILLIDCNGSTTVRMQFVILMYFEVLLEVGRGERKGGQEATLDNCCVCTRPVLTGRKGSASLWYLPQIVFVSTRSKMGPVSRDAGKSILSLKMNCKVVFILIVVSSGGRSVLFHLKPMKSPHDVGQVKCGGCSVLLMYPHGAPAVQCTTCHFVTEIGAHNRRPPLSVQQAQARDGVVPTELLSVNMEQLYAIYAVSFNLADVQEWMDKAICEHDSGLFCGHSHQGA</sequence>
<dbReference type="EMBL" id="JACGWK010000016">
    <property type="protein sequence ID" value="KAL0310647.1"/>
    <property type="molecule type" value="Genomic_DNA"/>
</dbReference>
<feature type="compositionally biased region" description="Basic residues" evidence="3">
    <location>
        <begin position="27"/>
        <end position="36"/>
    </location>
</feature>
<evidence type="ECO:0000313" key="5">
    <source>
        <dbReference type="EMBL" id="KAL0310647.1"/>
    </source>
</evidence>
<dbReference type="Pfam" id="PF06943">
    <property type="entry name" value="zf-LSD1"/>
    <property type="match status" value="1"/>
</dbReference>
<gene>
    <name evidence="5" type="ORF">Sangu_2359400</name>
</gene>
<comment type="subcellular location">
    <subcellularLocation>
        <location evidence="1">Nucleus</location>
    </subcellularLocation>
</comment>
<comment type="caution">
    <text evidence="5">The sequence shown here is derived from an EMBL/GenBank/DDBJ whole genome shotgun (WGS) entry which is preliminary data.</text>
</comment>
<accession>A0AAW2KVJ3</accession>
<dbReference type="AlphaFoldDB" id="A0AAW2KVJ3"/>
<reference evidence="5" key="1">
    <citation type="submission" date="2020-06" db="EMBL/GenBank/DDBJ databases">
        <authorList>
            <person name="Li T."/>
            <person name="Hu X."/>
            <person name="Zhang T."/>
            <person name="Song X."/>
            <person name="Zhang H."/>
            <person name="Dai N."/>
            <person name="Sheng W."/>
            <person name="Hou X."/>
            <person name="Wei L."/>
        </authorList>
    </citation>
    <scope>NUCLEOTIDE SEQUENCE</scope>
    <source>
        <strain evidence="5">G01</strain>
        <tissue evidence="5">Leaf</tissue>
    </source>
</reference>
<organism evidence="5">
    <name type="scientific">Sesamum angustifolium</name>
    <dbReference type="NCBI Taxonomy" id="2727405"/>
    <lineage>
        <taxon>Eukaryota</taxon>
        <taxon>Viridiplantae</taxon>
        <taxon>Streptophyta</taxon>
        <taxon>Embryophyta</taxon>
        <taxon>Tracheophyta</taxon>
        <taxon>Spermatophyta</taxon>
        <taxon>Magnoliopsida</taxon>
        <taxon>eudicotyledons</taxon>
        <taxon>Gunneridae</taxon>
        <taxon>Pentapetalae</taxon>
        <taxon>asterids</taxon>
        <taxon>lamiids</taxon>
        <taxon>Lamiales</taxon>
        <taxon>Pedaliaceae</taxon>
        <taxon>Sesamum</taxon>
    </lineage>
</organism>
<feature type="compositionally biased region" description="Basic and acidic residues" evidence="3">
    <location>
        <begin position="39"/>
        <end position="56"/>
    </location>
</feature>
<dbReference type="PANTHER" id="PTHR31747:SF17">
    <property type="entry name" value="PROTEIN LOL2"/>
    <property type="match status" value="1"/>
</dbReference>
<dbReference type="NCBIfam" id="TIGR01053">
    <property type="entry name" value="LSD1"/>
    <property type="match status" value="1"/>
</dbReference>
<proteinExistence type="predicted"/>
<feature type="compositionally biased region" description="Basic and acidic residues" evidence="3">
    <location>
        <begin position="1"/>
        <end position="26"/>
    </location>
</feature>
<evidence type="ECO:0000256" key="1">
    <source>
        <dbReference type="ARBA" id="ARBA00004123"/>
    </source>
</evidence>
<name>A0AAW2KVJ3_9LAMI</name>
<feature type="domain" description="Zinc finger LSD1-type" evidence="4">
    <location>
        <begin position="219"/>
        <end position="243"/>
    </location>
</feature>
<evidence type="ECO:0000256" key="2">
    <source>
        <dbReference type="ARBA" id="ARBA00023242"/>
    </source>
</evidence>
<reference evidence="5" key="2">
    <citation type="journal article" date="2024" name="Plant">
        <title>Genomic evolution and insights into agronomic trait innovations of Sesamum species.</title>
        <authorList>
            <person name="Miao H."/>
            <person name="Wang L."/>
            <person name="Qu L."/>
            <person name="Liu H."/>
            <person name="Sun Y."/>
            <person name="Le M."/>
            <person name="Wang Q."/>
            <person name="Wei S."/>
            <person name="Zheng Y."/>
            <person name="Lin W."/>
            <person name="Duan Y."/>
            <person name="Cao H."/>
            <person name="Xiong S."/>
            <person name="Wang X."/>
            <person name="Wei L."/>
            <person name="Li C."/>
            <person name="Ma Q."/>
            <person name="Ju M."/>
            <person name="Zhao R."/>
            <person name="Li G."/>
            <person name="Mu C."/>
            <person name="Tian Q."/>
            <person name="Mei H."/>
            <person name="Zhang T."/>
            <person name="Gao T."/>
            <person name="Zhang H."/>
        </authorList>
    </citation>
    <scope>NUCLEOTIDE SEQUENCE</scope>
    <source>
        <strain evidence="5">G01</strain>
    </source>
</reference>